<keyword evidence="14" id="KW-1185">Reference proteome</keyword>
<proteinExistence type="inferred from homology"/>
<feature type="compositionally biased region" description="Polar residues" evidence="11">
    <location>
        <begin position="291"/>
        <end position="307"/>
    </location>
</feature>
<evidence type="ECO:0000256" key="9">
    <source>
        <dbReference type="ARBA" id="ARBA00022840"/>
    </source>
</evidence>
<dbReference type="FunFam" id="1.10.510.10:FF:000380">
    <property type="entry name" value="Serine/threonine-protein kinase ppk15"/>
    <property type="match status" value="1"/>
</dbReference>
<dbReference type="PANTHER" id="PTHR24058">
    <property type="entry name" value="DUAL SPECIFICITY PROTEIN KINASE"/>
    <property type="match status" value="1"/>
</dbReference>
<feature type="compositionally biased region" description="Polar residues" evidence="11">
    <location>
        <begin position="1057"/>
        <end position="1078"/>
    </location>
</feature>
<dbReference type="SMART" id="SM00220">
    <property type="entry name" value="S_TKc"/>
    <property type="match status" value="1"/>
</dbReference>
<feature type="compositionally biased region" description="Gly residues" evidence="11">
    <location>
        <begin position="1037"/>
        <end position="1052"/>
    </location>
</feature>
<dbReference type="GO" id="GO:0005634">
    <property type="term" value="C:nucleus"/>
    <property type="evidence" value="ECO:0007669"/>
    <property type="project" value="TreeGrafter"/>
</dbReference>
<comment type="subcellular location">
    <subcellularLocation>
        <location evidence="1">Cytoplasm</location>
    </subcellularLocation>
</comment>
<evidence type="ECO:0000256" key="7">
    <source>
        <dbReference type="ARBA" id="ARBA00022741"/>
    </source>
</evidence>
<keyword evidence="3" id="KW-0963">Cytoplasm</keyword>
<sequence>MASTGSHHHDSQHITNMVGGGGGAGSSAPDAAAAGASRQAGSPSYHAASYHHRQQLRSPLAPGPSSTNAGVGSLGFDHLSATPNASSFGYDHHLSAGSGAAGPSKDSLARSLSLAYGSSDTMPHSTGYQQHQTLSPGAAPSPSSHTSPYSPMHPNHFMPSNTPMASSSYMAQDAPSSSSRNAVQRDSLLPTVNTHTGGYQSYASGPRSPMNPHTGASASRSPRTSMALGAPPYLSYENKDHGMGYAAGSGQQQGSGRVRDFSVEIGDLGAGRLSGDYGGQMSAGTRDSLPYSYSSQPPRARTTSTTGPAFGGSTAGPPPMRRQVLDGQQQQQQQVSSELSRRASTSRAVPPAPPVIKEQGLRRVRDVSDLRPKLDPAQAALSRRADPSGGFVSPLKAMTSYLHHTYHLVNPSFIYELSFNPRRVLTKPSKPMHNHGHDNEDSDYILYVNDWLGSEEGNRYLILDILGQGTFGQVVKCQNMRTHEIVAVKVIKNKPAYYKQSIMEVTILENLNANWDPEDKHHILRLRDTFIHAEHLCLVFELLSSNLYELIKQNSFKGLSTSLVRVFTTQLLDSLTVLNEARLIHCDLKPENILLRTLQEPSIKLVDFGSACHEKQTVYTYIQSRFYRSPEVLLGLPYNSAIDMWSLGCIAVELFLGLPLFPGTSEYNQVCRIVEMLGLPPAFMLEQGKQTTDFFNVFTDEYGRKTYRLKSREQYMKEHNPNEVPSKKYFVATTLPEIVKTYPLSRKSGKPADAQKEMANRASFVDFVSGLLNMDPHERWTPQQAKLHPFITGEKFVKPFKPPRLSPQVGVSRSKSDAGNANKHQFGGLQTTASSSRQSGPRAYHDAAAYNQHLAQQQAYNSAAARQGQAAMAVSHNPYAAPGTTVQDQAKAAHAAAAANAAAQAQAQAQAQHAQAHAAAQAQIQAQLQAQQAAQAHAAMSGYGGPLPGLTGSAGAAAGARGGRPRSNTQSISGATAAAAMAQAQAAANKANLGIGSPPGPGGLMTASAMSMSPSGREEWERRQASSSSQQFDLLEAGGGGAGGQWGQGGGNRWMSPPQQQGSRSPYASPRQTSSTPARQYHSPSGQPSSSSSGGGAGSGFSVVVEPHHHQQQGSGGSTGHGASSQLPNPHDAPRAPSSSLAPQQQQQQQQQQRYMSTSPSGGSGGLPPFDAFADSLTLGMGQPSIAQLMPALKPQQYHAQQSHHFGGQGQGSGLLPSHQGGGGGGGQRHSMILPTTSQGSARMSPYLQQQQQQHGQQQQQSPLIPGGFPSSSGAGGRGTTSPYPEGQSRRYSHQQGFQ</sequence>
<dbReference type="InterPro" id="IPR017441">
    <property type="entry name" value="Protein_kinase_ATP_BS"/>
</dbReference>
<evidence type="ECO:0000256" key="3">
    <source>
        <dbReference type="ARBA" id="ARBA00022490"/>
    </source>
</evidence>
<name>A0A316UXT8_9BASI</name>
<dbReference type="InterPro" id="IPR008271">
    <property type="entry name" value="Ser/Thr_kinase_AS"/>
</dbReference>
<evidence type="ECO:0000313" key="13">
    <source>
        <dbReference type="EMBL" id="PWN27955.1"/>
    </source>
</evidence>
<dbReference type="Gene3D" id="1.10.510.10">
    <property type="entry name" value="Transferase(Phosphotransferase) domain 1"/>
    <property type="match status" value="1"/>
</dbReference>
<evidence type="ECO:0000313" key="14">
    <source>
        <dbReference type="Proteomes" id="UP000245884"/>
    </source>
</evidence>
<feature type="region of interest" description="Disordered" evidence="11">
    <location>
        <begin position="270"/>
        <end position="387"/>
    </location>
</feature>
<keyword evidence="8" id="KW-0418">Kinase</keyword>
<keyword evidence="4" id="KW-0723">Serine/threonine-protein kinase</keyword>
<keyword evidence="9 10" id="KW-0067">ATP-binding</keyword>
<feature type="region of interest" description="Disordered" evidence="11">
    <location>
        <begin position="1194"/>
        <end position="1299"/>
    </location>
</feature>
<keyword evidence="6" id="KW-0808">Transferase</keyword>
<dbReference type="InterPro" id="IPR011009">
    <property type="entry name" value="Kinase-like_dom_sf"/>
</dbReference>
<dbReference type="Proteomes" id="UP000245884">
    <property type="component" value="Unassembled WGS sequence"/>
</dbReference>
<feature type="compositionally biased region" description="Basic and acidic residues" evidence="11">
    <location>
        <begin position="359"/>
        <end position="374"/>
    </location>
</feature>
<dbReference type="OrthoDB" id="9332038at2759"/>
<evidence type="ECO:0000256" key="11">
    <source>
        <dbReference type="SAM" id="MobiDB-lite"/>
    </source>
</evidence>
<feature type="binding site" evidence="10">
    <location>
        <position position="489"/>
    </location>
    <ligand>
        <name>ATP</name>
        <dbReference type="ChEBI" id="CHEBI:30616"/>
    </ligand>
</feature>
<reference evidence="13 14" key="1">
    <citation type="journal article" date="2018" name="Mol. Biol. Evol.">
        <title>Broad Genomic Sampling Reveals a Smut Pathogenic Ancestry of the Fungal Clade Ustilaginomycotina.</title>
        <authorList>
            <person name="Kijpornyongpan T."/>
            <person name="Mondo S.J."/>
            <person name="Barry K."/>
            <person name="Sandor L."/>
            <person name="Lee J."/>
            <person name="Lipzen A."/>
            <person name="Pangilinan J."/>
            <person name="LaButti K."/>
            <person name="Hainaut M."/>
            <person name="Henrissat B."/>
            <person name="Grigoriev I.V."/>
            <person name="Spatafora J.W."/>
            <person name="Aime M.C."/>
        </authorList>
    </citation>
    <scope>NUCLEOTIDE SEQUENCE [LARGE SCALE GENOMIC DNA]</scope>
    <source>
        <strain evidence="13 14">MCA 5214</strain>
    </source>
</reference>
<dbReference type="EMBL" id="KZ819666">
    <property type="protein sequence ID" value="PWN27955.1"/>
    <property type="molecule type" value="Genomic_DNA"/>
</dbReference>
<feature type="compositionally biased region" description="Polar residues" evidence="11">
    <location>
        <begin position="120"/>
        <end position="134"/>
    </location>
</feature>
<dbReference type="InterPro" id="IPR050494">
    <property type="entry name" value="Ser_Thr_dual-spec_kinase"/>
</dbReference>
<dbReference type="PANTHER" id="PTHR24058:SF17">
    <property type="entry name" value="HOMEODOMAIN INTERACTING PROTEIN KINASE, ISOFORM D"/>
    <property type="match status" value="1"/>
</dbReference>
<feature type="compositionally biased region" description="Polar residues" evidence="11">
    <location>
        <begin position="809"/>
        <end position="839"/>
    </location>
</feature>
<dbReference type="PROSITE" id="PS00108">
    <property type="entry name" value="PROTEIN_KINASE_ST"/>
    <property type="match status" value="1"/>
</dbReference>
<feature type="compositionally biased region" description="Polar residues" evidence="11">
    <location>
        <begin position="158"/>
        <end position="203"/>
    </location>
</feature>
<dbReference type="RefSeq" id="XP_025362567.1">
    <property type="nucleotide sequence ID" value="XM_025508835.1"/>
</dbReference>
<feature type="region of interest" description="Disordered" evidence="11">
    <location>
        <begin position="1"/>
        <end position="71"/>
    </location>
</feature>
<evidence type="ECO:0000256" key="1">
    <source>
        <dbReference type="ARBA" id="ARBA00004496"/>
    </source>
</evidence>
<evidence type="ECO:0000256" key="6">
    <source>
        <dbReference type="ARBA" id="ARBA00022679"/>
    </source>
</evidence>
<feature type="compositionally biased region" description="Low complexity" evidence="11">
    <location>
        <begin position="1083"/>
        <end position="1092"/>
    </location>
</feature>
<feature type="compositionally biased region" description="Low complexity" evidence="11">
    <location>
        <begin position="135"/>
        <end position="154"/>
    </location>
</feature>
<evidence type="ECO:0000256" key="2">
    <source>
        <dbReference type="ARBA" id="ARBA00008867"/>
    </source>
</evidence>
<comment type="similarity">
    <text evidence="2">Belongs to the protein kinase superfamily. CMGC Ser/Thr protein kinase family. MNB/DYRK subfamily.</text>
</comment>
<dbReference type="PROSITE" id="PS00107">
    <property type="entry name" value="PROTEIN_KINASE_ATP"/>
    <property type="match status" value="1"/>
</dbReference>
<feature type="domain" description="Protein kinase" evidence="12">
    <location>
        <begin position="460"/>
        <end position="791"/>
    </location>
</feature>
<dbReference type="GeneID" id="37030658"/>
<feature type="region of interest" description="Disordered" evidence="11">
    <location>
        <begin position="992"/>
        <end position="1176"/>
    </location>
</feature>
<dbReference type="GO" id="GO:0005524">
    <property type="term" value="F:ATP binding"/>
    <property type="evidence" value="ECO:0007669"/>
    <property type="project" value="UniProtKB-UniRule"/>
</dbReference>
<accession>A0A316UXT8</accession>
<feature type="region of interest" description="Disordered" evidence="11">
    <location>
        <begin position="120"/>
        <end position="235"/>
    </location>
</feature>
<dbReference type="STRING" id="1569628.A0A316UXT8"/>
<organism evidence="13 14">
    <name type="scientific">Jaminaea rosea</name>
    <dbReference type="NCBI Taxonomy" id="1569628"/>
    <lineage>
        <taxon>Eukaryota</taxon>
        <taxon>Fungi</taxon>
        <taxon>Dikarya</taxon>
        <taxon>Basidiomycota</taxon>
        <taxon>Ustilaginomycotina</taxon>
        <taxon>Exobasidiomycetes</taxon>
        <taxon>Microstromatales</taxon>
        <taxon>Microstromatales incertae sedis</taxon>
        <taxon>Jaminaea</taxon>
    </lineage>
</organism>
<dbReference type="Gene3D" id="3.30.200.20">
    <property type="entry name" value="Phosphorylase Kinase, domain 1"/>
    <property type="match status" value="1"/>
</dbReference>
<dbReference type="FunFam" id="3.30.200.20:FF:000087">
    <property type="entry name" value="Dual specificity tyrosine-phosphorylation-regulated kinase 1A"/>
    <property type="match status" value="1"/>
</dbReference>
<evidence type="ECO:0000256" key="10">
    <source>
        <dbReference type="PROSITE-ProRule" id="PRU10141"/>
    </source>
</evidence>
<feature type="compositionally biased region" description="Low complexity" evidence="11">
    <location>
        <begin position="1144"/>
        <end position="1161"/>
    </location>
</feature>
<keyword evidence="7 10" id="KW-0547">Nucleotide-binding</keyword>
<feature type="compositionally biased region" description="Low complexity" evidence="11">
    <location>
        <begin position="1249"/>
        <end position="1273"/>
    </location>
</feature>
<dbReference type="GO" id="GO:0004674">
    <property type="term" value="F:protein serine/threonine kinase activity"/>
    <property type="evidence" value="ECO:0007669"/>
    <property type="project" value="UniProtKB-KW"/>
</dbReference>
<protein>
    <recommendedName>
        <fullName evidence="12">Protein kinase domain-containing protein</fullName>
    </recommendedName>
</protein>
<feature type="region of interest" description="Disordered" evidence="11">
    <location>
        <begin position="797"/>
        <end position="843"/>
    </location>
</feature>
<dbReference type="SUPFAM" id="SSF56112">
    <property type="entry name" value="Protein kinase-like (PK-like)"/>
    <property type="match status" value="1"/>
</dbReference>
<feature type="compositionally biased region" description="Polar residues" evidence="11">
    <location>
        <begin position="335"/>
        <end position="347"/>
    </location>
</feature>
<evidence type="ECO:0000259" key="12">
    <source>
        <dbReference type="PROSITE" id="PS50011"/>
    </source>
</evidence>
<evidence type="ECO:0000256" key="5">
    <source>
        <dbReference type="ARBA" id="ARBA00022553"/>
    </source>
</evidence>
<feature type="compositionally biased region" description="Polar residues" evidence="11">
    <location>
        <begin position="214"/>
        <end position="224"/>
    </location>
</feature>
<dbReference type="CDD" id="cd14212">
    <property type="entry name" value="PKc_YAK1"/>
    <property type="match status" value="1"/>
</dbReference>
<evidence type="ECO:0000256" key="8">
    <source>
        <dbReference type="ARBA" id="ARBA00022777"/>
    </source>
</evidence>
<feature type="compositionally biased region" description="Low complexity" evidence="11">
    <location>
        <begin position="26"/>
        <end position="44"/>
    </location>
</feature>
<evidence type="ECO:0000256" key="4">
    <source>
        <dbReference type="ARBA" id="ARBA00022527"/>
    </source>
</evidence>
<keyword evidence="5" id="KW-0597">Phosphoprotein</keyword>
<dbReference type="PROSITE" id="PS50011">
    <property type="entry name" value="PROTEIN_KINASE_DOM"/>
    <property type="match status" value="1"/>
</dbReference>
<dbReference type="GO" id="GO:0004713">
    <property type="term" value="F:protein tyrosine kinase activity"/>
    <property type="evidence" value="ECO:0007669"/>
    <property type="project" value="TreeGrafter"/>
</dbReference>
<feature type="region of interest" description="Disordered" evidence="11">
    <location>
        <begin position="954"/>
        <end position="975"/>
    </location>
</feature>
<dbReference type="Pfam" id="PF00069">
    <property type="entry name" value="Pkinase"/>
    <property type="match status" value="1"/>
</dbReference>
<dbReference type="InterPro" id="IPR000719">
    <property type="entry name" value="Prot_kinase_dom"/>
</dbReference>
<dbReference type="GO" id="GO:0005737">
    <property type="term" value="C:cytoplasm"/>
    <property type="evidence" value="ECO:0007669"/>
    <property type="project" value="UniProtKB-SubCell"/>
</dbReference>
<gene>
    <name evidence="13" type="ORF">BDZ90DRAFT_274355</name>
</gene>